<dbReference type="Proteomes" id="UP000054217">
    <property type="component" value="Unassembled WGS sequence"/>
</dbReference>
<name>A0A0C3NC86_PISTI</name>
<feature type="region of interest" description="Disordered" evidence="1">
    <location>
        <begin position="1"/>
        <end position="24"/>
    </location>
</feature>
<evidence type="ECO:0000313" key="3">
    <source>
        <dbReference type="Proteomes" id="UP000054217"/>
    </source>
</evidence>
<evidence type="ECO:0000313" key="2">
    <source>
        <dbReference type="EMBL" id="KIN93430.1"/>
    </source>
</evidence>
<feature type="compositionally biased region" description="Polar residues" evidence="1">
    <location>
        <begin position="10"/>
        <end position="24"/>
    </location>
</feature>
<gene>
    <name evidence="2" type="ORF">M404DRAFT_510739</name>
</gene>
<reference evidence="2 3" key="1">
    <citation type="submission" date="2014-04" db="EMBL/GenBank/DDBJ databases">
        <authorList>
            <consortium name="DOE Joint Genome Institute"/>
            <person name="Kuo A."/>
            <person name="Kohler A."/>
            <person name="Costa M.D."/>
            <person name="Nagy L.G."/>
            <person name="Floudas D."/>
            <person name="Copeland A."/>
            <person name="Barry K.W."/>
            <person name="Cichocki N."/>
            <person name="Veneault-Fourrey C."/>
            <person name="LaButti K."/>
            <person name="Lindquist E.A."/>
            <person name="Lipzen A."/>
            <person name="Lundell T."/>
            <person name="Morin E."/>
            <person name="Murat C."/>
            <person name="Sun H."/>
            <person name="Tunlid A."/>
            <person name="Henrissat B."/>
            <person name="Grigoriev I.V."/>
            <person name="Hibbett D.S."/>
            <person name="Martin F."/>
            <person name="Nordberg H.P."/>
            <person name="Cantor M.N."/>
            <person name="Hua S.X."/>
        </authorList>
    </citation>
    <scope>NUCLEOTIDE SEQUENCE [LARGE SCALE GENOMIC DNA]</scope>
    <source>
        <strain evidence="2 3">Marx 270</strain>
    </source>
</reference>
<protein>
    <submittedName>
        <fullName evidence="2">Uncharacterized protein</fullName>
    </submittedName>
</protein>
<organism evidence="2 3">
    <name type="scientific">Pisolithus tinctorius Marx 270</name>
    <dbReference type="NCBI Taxonomy" id="870435"/>
    <lineage>
        <taxon>Eukaryota</taxon>
        <taxon>Fungi</taxon>
        <taxon>Dikarya</taxon>
        <taxon>Basidiomycota</taxon>
        <taxon>Agaricomycotina</taxon>
        <taxon>Agaricomycetes</taxon>
        <taxon>Agaricomycetidae</taxon>
        <taxon>Boletales</taxon>
        <taxon>Sclerodermatineae</taxon>
        <taxon>Pisolithaceae</taxon>
        <taxon>Pisolithus</taxon>
    </lineage>
</organism>
<dbReference type="AlphaFoldDB" id="A0A0C3NC86"/>
<reference evidence="3" key="2">
    <citation type="submission" date="2015-01" db="EMBL/GenBank/DDBJ databases">
        <title>Evolutionary Origins and Diversification of the Mycorrhizal Mutualists.</title>
        <authorList>
            <consortium name="DOE Joint Genome Institute"/>
            <consortium name="Mycorrhizal Genomics Consortium"/>
            <person name="Kohler A."/>
            <person name="Kuo A."/>
            <person name="Nagy L.G."/>
            <person name="Floudas D."/>
            <person name="Copeland A."/>
            <person name="Barry K.W."/>
            <person name="Cichocki N."/>
            <person name="Veneault-Fourrey C."/>
            <person name="LaButti K."/>
            <person name="Lindquist E.A."/>
            <person name="Lipzen A."/>
            <person name="Lundell T."/>
            <person name="Morin E."/>
            <person name="Murat C."/>
            <person name="Riley R."/>
            <person name="Ohm R."/>
            <person name="Sun H."/>
            <person name="Tunlid A."/>
            <person name="Henrissat B."/>
            <person name="Grigoriev I.V."/>
            <person name="Hibbett D.S."/>
            <person name="Martin F."/>
        </authorList>
    </citation>
    <scope>NUCLEOTIDE SEQUENCE [LARGE SCALE GENOMIC DNA]</scope>
    <source>
        <strain evidence="3">Marx 270</strain>
    </source>
</reference>
<keyword evidence="3" id="KW-1185">Reference proteome</keyword>
<proteinExistence type="predicted"/>
<sequence>MSLGVYSDTEGVSTSNRTQGEQQATVQIDNTWKKGGARGYKPRGTLWNVTSHGMVSNVYKAVQRHEEATFNTKLRNEDDEQCRRDWARKPRKLPKRLLWEVPLVRGEASKYQQRRRCYVEPYVPPPLRPLVQSAPPSARSIVARVNALQTSIDFRPLQT</sequence>
<dbReference type="InParanoid" id="A0A0C3NC86"/>
<evidence type="ECO:0000256" key="1">
    <source>
        <dbReference type="SAM" id="MobiDB-lite"/>
    </source>
</evidence>
<dbReference type="EMBL" id="KN832170">
    <property type="protein sequence ID" value="KIN93430.1"/>
    <property type="molecule type" value="Genomic_DNA"/>
</dbReference>
<dbReference type="HOGENOM" id="CLU_1661510_0_0_1"/>
<accession>A0A0C3NC86</accession>